<comment type="catalytic activity">
    <reaction evidence="1">
        <text>Random hydrolysis of (1-&gt;4)-beta-D-mannosidic linkages in mannans, galactomannans and glucomannans.</text>
        <dbReference type="EC" id="3.2.1.78"/>
    </reaction>
</comment>
<keyword evidence="10" id="KW-1185">Reference proteome</keyword>
<keyword evidence="5" id="KW-0326">Glycosidase</keyword>
<dbReference type="PANTHER" id="PTHR31451">
    <property type="match status" value="1"/>
</dbReference>
<evidence type="ECO:0000313" key="10">
    <source>
        <dbReference type="Proteomes" id="UP000663760"/>
    </source>
</evidence>
<evidence type="ECO:0000256" key="3">
    <source>
        <dbReference type="ARBA" id="ARBA00012706"/>
    </source>
</evidence>
<comment type="similarity">
    <text evidence="2">Belongs to the glycosyl hydrolase 5 (cellulase A) family.</text>
</comment>
<accession>A0A7I8KHQ5</accession>
<feature type="domain" description="Glycoside hydrolase family 5" evidence="8">
    <location>
        <begin position="33"/>
        <end position="365"/>
    </location>
</feature>
<dbReference type="FunFam" id="3.20.20.80:FF:000012">
    <property type="entry name" value="Mannan endo-1,4-beta-mannosidase 6"/>
    <property type="match status" value="1"/>
</dbReference>
<dbReference type="EMBL" id="LR746268">
    <property type="protein sequence ID" value="CAA7396525.1"/>
    <property type="molecule type" value="Genomic_DNA"/>
</dbReference>
<evidence type="ECO:0000256" key="5">
    <source>
        <dbReference type="ARBA" id="ARBA00023295"/>
    </source>
</evidence>
<dbReference type="AlphaFoldDB" id="A0A7I8KHQ5"/>
<feature type="compositionally biased region" description="Basic residues" evidence="6">
    <location>
        <begin position="431"/>
        <end position="443"/>
    </location>
</feature>
<dbReference type="SUPFAM" id="SSF51445">
    <property type="entry name" value="(Trans)glycosidases"/>
    <property type="match status" value="1"/>
</dbReference>
<dbReference type="GO" id="GO:0000272">
    <property type="term" value="P:polysaccharide catabolic process"/>
    <property type="evidence" value="ECO:0007669"/>
    <property type="project" value="InterPro"/>
</dbReference>
<evidence type="ECO:0000256" key="7">
    <source>
        <dbReference type="SAM" id="SignalP"/>
    </source>
</evidence>
<dbReference type="InterPro" id="IPR017853">
    <property type="entry name" value="GH"/>
</dbReference>
<evidence type="ECO:0000256" key="1">
    <source>
        <dbReference type="ARBA" id="ARBA00001678"/>
    </source>
</evidence>
<dbReference type="Proteomes" id="UP000663760">
    <property type="component" value="Chromosome 5"/>
</dbReference>
<evidence type="ECO:0000259" key="8">
    <source>
        <dbReference type="Pfam" id="PF26410"/>
    </source>
</evidence>
<reference evidence="9" key="1">
    <citation type="submission" date="2020-02" db="EMBL/GenBank/DDBJ databases">
        <authorList>
            <person name="Scholz U."/>
            <person name="Mascher M."/>
            <person name="Fiebig A."/>
        </authorList>
    </citation>
    <scope>NUCLEOTIDE SEQUENCE</scope>
</reference>
<keyword evidence="4" id="KW-0378">Hydrolase</keyword>
<evidence type="ECO:0000256" key="6">
    <source>
        <dbReference type="SAM" id="MobiDB-lite"/>
    </source>
</evidence>
<dbReference type="Gene3D" id="3.20.20.80">
    <property type="entry name" value="Glycosidases"/>
    <property type="match status" value="1"/>
</dbReference>
<feature type="chain" id="PRO_5029868690" description="mannan endo-1,4-beta-mannosidase" evidence="7">
    <location>
        <begin position="26"/>
        <end position="454"/>
    </location>
</feature>
<dbReference type="PANTHER" id="PTHR31451:SF59">
    <property type="entry name" value="MANNAN ENDO-1,4-BETA-MANNOSIDASE"/>
    <property type="match status" value="1"/>
</dbReference>
<gene>
    <name evidence="9" type="ORF">SI8410_05007188</name>
</gene>
<evidence type="ECO:0000313" key="9">
    <source>
        <dbReference type="EMBL" id="CAA7396525.1"/>
    </source>
</evidence>
<name>A0A7I8KHQ5_SPIIN</name>
<dbReference type="EC" id="3.2.1.78" evidence="3"/>
<protein>
    <recommendedName>
        <fullName evidence="3">mannan endo-1,4-beta-mannosidase</fullName>
        <ecNumber evidence="3">3.2.1.78</ecNumber>
    </recommendedName>
</protein>
<evidence type="ECO:0000256" key="4">
    <source>
        <dbReference type="ARBA" id="ARBA00022801"/>
    </source>
</evidence>
<proteinExistence type="inferred from homology"/>
<dbReference type="InterPro" id="IPR001547">
    <property type="entry name" value="Glyco_hydro_5"/>
</dbReference>
<keyword evidence="7" id="KW-0732">Signal</keyword>
<sequence>MARTGGTLCLSGVLILLALVGEVRTQQGGGGGFVRTSGAEFVLDGAPFLFNGFNAYWMMHVAAEPNERRKVSEVFSGAAAASLSVCRTWAFSDGGEGALQTSPGVYDERVFQGLDFVISEAGRHGIRLILSLVNNFDDFGGRRQYVQWARSAGVSVASDDDFYTNPVVKGYYKNHAKRVLSRLNTVTKVPYRDDPTIMAWELINEPRCQVDYSGRTVHAWVEEMAGFVKSLDRNHLLEVGMEGFYGDSAPDRKQYNPGYQVGTDFISTNQVSDVDFATIHAYPDIWLSGQGEGPQDSFVQRWMWSHWQDAMTELKKPLVFAEFGMSKRDPGYTTAERDAYIDVVYGDIYSFARAGGAFAGGLVWQLMAAGMDSYYDGYEIVLSQEPDTGGVLARQSRLMTFLRHTMSRPHGGPQSGSATAGVDRQEDRSRQPRHVRGRRHGARGHALPGSKMTP</sequence>
<evidence type="ECO:0000256" key="2">
    <source>
        <dbReference type="ARBA" id="ARBA00005641"/>
    </source>
</evidence>
<dbReference type="GO" id="GO:0016985">
    <property type="term" value="F:mannan endo-1,4-beta-mannosidase activity"/>
    <property type="evidence" value="ECO:0007669"/>
    <property type="project" value="UniProtKB-EC"/>
</dbReference>
<feature type="signal peptide" evidence="7">
    <location>
        <begin position="1"/>
        <end position="25"/>
    </location>
</feature>
<organism evidence="9 10">
    <name type="scientific">Spirodela intermedia</name>
    <name type="common">Intermediate duckweed</name>
    <dbReference type="NCBI Taxonomy" id="51605"/>
    <lineage>
        <taxon>Eukaryota</taxon>
        <taxon>Viridiplantae</taxon>
        <taxon>Streptophyta</taxon>
        <taxon>Embryophyta</taxon>
        <taxon>Tracheophyta</taxon>
        <taxon>Spermatophyta</taxon>
        <taxon>Magnoliopsida</taxon>
        <taxon>Liliopsida</taxon>
        <taxon>Araceae</taxon>
        <taxon>Lemnoideae</taxon>
        <taxon>Spirodela</taxon>
    </lineage>
</organism>
<feature type="region of interest" description="Disordered" evidence="6">
    <location>
        <begin position="405"/>
        <end position="454"/>
    </location>
</feature>
<dbReference type="Pfam" id="PF26410">
    <property type="entry name" value="GH5_mannosidase"/>
    <property type="match status" value="1"/>
</dbReference>
<dbReference type="OrthoDB" id="755131at2759"/>
<dbReference type="InterPro" id="IPR045053">
    <property type="entry name" value="MAN-like"/>
</dbReference>